<protein>
    <submittedName>
        <fullName evidence="1">Phytoene synthase</fullName>
    </submittedName>
</protein>
<dbReference type="RefSeq" id="WP_176793648.1">
    <property type="nucleotide sequence ID" value="NZ_FNAP01000008.1"/>
</dbReference>
<dbReference type="InterPro" id="IPR008949">
    <property type="entry name" value="Isoprenoid_synthase_dom_sf"/>
</dbReference>
<dbReference type="InterPro" id="IPR002060">
    <property type="entry name" value="Squ/phyt_synthse"/>
</dbReference>
<dbReference type="Proteomes" id="UP000199412">
    <property type="component" value="Unassembled WGS sequence"/>
</dbReference>
<dbReference type="Pfam" id="PF00494">
    <property type="entry name" value="SQS_PSY"/>
    <property type="match status" value="1"/>
</dbReference>
<sequence>MLSPAAEQVRRQDHARFILALLAPPPAQPALFALFACHVELARVPIVASEPMAGAFRLQYWRDLVSAGNPAAAARGNPVAEAVAAHVLPALNVRGETLLVDLVDACADDLAPDPPGDAEGVRRLAERTSGMLSELAVRLLGVEDAASREMARHAGTAWGLVAMARATPGLIAAGRPRLPEQTLLNAGITPAAVLAGEDRDRRGIRAGVEAMAAVAEEDLASARNRATVSDPRARPMARQIILARHGLRTLRRAGYDPFDSRVAMMRPPLVRLVIDRLIRRA</sequence>
<keyword evidence="2" id="KW-1185">Reference proteome</keyword>
<dbReference type="AlphaFoldDB" id="A0A1G7DZX1"/>
<dbReference type="EMBL" id="FNAP01000008">
    <property type="protein sequence ID" value="SDE56941.1"/>
    <property type="molecule type" value="Genomic_DNA"/>
</dbReference>
<accession>A0A1G7DZX1</accession>
<dbReference type="SUPFAM" id="SSF48576">
    <property type="entry name" value="Terpenoid synthases"/>
    <property type="match status" value="1"/>
</dbReference>
<evidence type="ECO:0000313" key="2">
    <source>
        <dbReference type="Proteomes" id="UP000199412"/>
    </source>
</evidence>
<evidence type="ECO:0000313" key="1">
    <source>
        <dbReference type="EMBL" id="SDE56941.1"/>
    </source>
</evidence>
<organism evidence="1 2">
    <name type="scientific">Rhodospira trueperi</name>
    <dbReference type="NCBI Taxonomy" id="69960"/>
    <lineage>
        <taxon>Bacteria</taxon>
        <taxon>Pseudomonadati</taxon>
        <taxon>Pseudomonadota</taxon>
        <taxon>Alphaproteobacteria</taxon>
        <taxon>Rhodospirillales</taxon>
        <taxon>Rhodospirillaceae</taxon>
        <taxon>Rhodospira</taxon>
    </lineage>
</organism>
<dbReference type="Gene3D" id="1.10.600.10">
    <property type="entry name" value="Farnesyl Diphosphate Synthase"/>
    <property type="match status" value="1"/>
</dbReference>
<name>A0A1G7DZX1_9PROT</name>
<reference evidence="1 2" key="1">
    <citation type="submission" date="2016-10" db="EMBL/GenBank/DDBJ databases">
        <authorList>
            <person name="de Groot N.N."/>
        </authorList>
    </citation>
    <scope>NUCLEOTIDE SEQUENCE [LARGE SCALE GENOMIC DNA]</scope>
    <source>
        <strain evidence="1 2">ATCC 700224</strain>
    </source>
</reference>
<proteinExistence type="predicted"/>
<gene>
    <name evidence="1" type="ORF">SAMN05421720_108109</name>
</gene>
<dbReference type="STRING" id="69960.SAMN05421720_108109"/>